<keyword evidence="2" id="KW-1185">Reference proteome</keyword>
<name>A0A0C3PS01_PISTI</name>
<accession>A0A0C3PS01</accession>
<proteinExistence type="predicted"/>
<reference evidence="1 2" key="1">
    <citation type="submission" date="2014-04" db="EMBL/GenBank/DDBJ databases">
        <authorList>
            <consortium name="DOE Joint Genome Institute"/>
            <person name="Kuo A."/>
            <person name="Kohler A."/>
            <person name="Costa M.D."/>
            <person name="Nagy L.G."/>
            <person name="Floudas D."/>
            <person name="Copeland A."/>
            <person name="Barry K.W."/>
            <person name="Cichocki N."/>
            <person name="Veneault-Fourrey C."/>
            <person name="LaButti K."/>
            <person name="Lindquist E.A."/>
            <person name="Lipzen A."/>
            <person name="Lundell T."/>
            <person name="Morin E."/>
            <person name="Murat C."/>
            <person name="Sun H."/>
            <person name="Tunlid A."/>
            <person name="Henrissat B."/>
            <person name="Grigoriev I.V."/>
            <person name="Hibbett D.S."/>
            <person name="Martin F."/>
            <person name="Nordberg H.P."/>
            <person name="Cantor M.N."/>
            <person name="Hua S.X."/>
        </authorList>
    </citation>
    <scope>NUCLEOTIDE SEQUENCE [LARGE SCALE GENOMIC DNA]</scope>
    <source>
        <strain evidence="1 2">Marx 270</strain>
    </source>
</reference>
<dbReference type="AlphaFoldDB" id="A0A0C3PS01"/>
<dbReference type="Proteomes" id="UP000054217">
    <property type="component" value="Unassembled WGS sequence"/>
</dbReference>
<reference evidence="2" key="2">
    <citation type="submission" date="2015-01" db="EMBL/GenBank/DDBJ databases">
        <title>Evolutionary Origins and Diversification of the Mycorrhizal Mutualists.</title>
        <authorList>
            <consortium name="DOE Joint Genome Institute"/>
            <consortium name="Mycorrhizal Genomics Consortium"/>
            <person name="Kohler A."/>
            <person name="Kuo A."/>
            <person name="Nagy L.G."/>
            <person name="Floudas D."/>
            <person name="Copeland A."/>
            <person name="Barry K.W."/>
            <person name="Cichocki N."/>
            <person name="Veneault-Fourrey C."/>
            <person name="LaButti K."/>
            <person name="Lindquist E.A."/>
            <person name="Lipzen A."/>
            <person name="Lundell T."/>
            <person name="Morin E."/>
            <person name="Murat C."/>
            <person name="Riley R."/>
            <person name="Ohm R."/>
            <person name="Sun H."/>
            <person name="Tunlid A."/>
            <person name="Henrissat B."/>
            <person name="Grigoriev I.V."/>
            <person name="Hibbett D.S."/>
            <person name="Martin F."/>
        </authorList>
    </citation>
    <scope>NUCLEOTIDE SEQUENCE [LARGE SCALE GENOMIC DNA]</scope>
    <source>
        <strain evidence="2">Marx 270</strain>
    </source>
</reference>
<sequence>MVRVRIWSIKESPSDTTSSLGLRHSGACDNIDRRPMLTGVFLSVHRDRRSDDGGKC</sequence>
<protein>
    <submittedName>
        <fullName evidence="1">Uncharacterized protein</fullName>
    </submittedName>
</protein>
<organism evidence="1 2">
    <name type="scientific">Pisolithus tinctorius Marx 270</name>
    <dbReference type="NCBI Taxonomy" id="870435"/>
    <lineage>
        <taxon>Eukaryota</taxon>
        <taxon>Fungi</taxon>
        <taxon>Dikarya</taxon>
        <taxon>Basidiomycota</taxon>
        <taxon>Agaricomycotina</taxon>
        <taxon>Agaricomycetes</taxon>
        <taxon>Agaricomycetidae</taxon>
        <taxon>Boletales</taxon>
        <taxon>Sclerodermatineae</taxon>
        <taxon>Pisolithaceae</taxon>
        <taxon>Pisolithus</taxon>
    </lineage>
</organism>
<evidence type="ECO:0000313" key="1">
    <source>
        <dbReference type="EMBL" id="KIO11871.1"/>
    </source>
</evidence>
<dbReference type="EMBL" id="KN831949">
    <property type="protein sequence ID" value="KIO11871.1"/>
    <property type="molecule type" value="Genomic_DNA"/>
</dbReference>
<evidence type="ECO:0000313" key="2">
    <source>
        <dbReference type="Proteomes" id="UP000054217"/>
    </source>
</evidence>
<dbReference type="HOGENOM" id="CLU_3015179_0_0_1"/>
<gene>
    <name evidence="1" type="ORF">M404DRAFT_994551</name>
</gene>
<dbReference type="InParanoid" id="A0A0C3PS01"/>